<dbReference type="EMBL" id="WTYV01000001">
    <property type="protein sequence ID" value="MXO70675.1"/>
    <property type="molecule type" value="Genomic_DNA"/>
</dbReference>
<keyword evidence="3" id="KW-1185">Reference proteome</keyword>
<evidence type="ECO:0000313" key="3">
    <source>
        <dbReference type="Proteomes" id="UP000466966"/>
    </source>
</evidence>
<dbReference type="OrthoDB" id="7561968at2"/>
<protein>
    <recommendedName>
        <fullName evidence="4">CBM-cenC domain-containing protein</fullName>
    </recommendedName>
</protein>
<dbReference type="SUPFAM" id="SSF49785">
    <property type="entry name" value="Galactose-binding domain-like"/>
    <property type="match status" value="1"/>
</dbReference>
<evidence type="ECO:0008006" key="4">
    <source>
        <dbReference type="Google" id="ProtNLM"/>
    </source>
</evidence>
<dbReference type="AlphaFoldDB" id="A0A844YQR0"/>
<keyword evidence="1" id="KW-0732">Signal</keyword>
<dbReference type="Proteomes" id="UP000466966">
    <property type="component" value="Unassembled WGS sequence"/>
</dbReference>
<dbReference type="Gene3D" id="2.60.120.260">
    <property type="entry name" value="Galactose-binding domain-like"/>
    <property type="match status" value="2"/>
</dbReference>
<comment type="caution">
    <text evidence="2">The sequence shown here is derived from an EMBL/GenBank/DDBJ whole genome shotgun (WGS) entry which is preliminary data.</text>
</comment>
<organism evidence="2 3">
    <name type="scientific">Alteraurantiacibacter buctensis</name>
    <dbReference type="NCBI Taxonomy" id="1503981"/>
    <lineage>
        <taxon>Bacteria</taxon>
        <taxon>Pseudomonadati</taxon>
        <taxon>Pseudomonadota</taxon>
        <taxon>Alphaproteobacteria</taxon>
        <taxon>Sphingomonadales</taxon>
        <taxon>Erythrobacteraceae</taxon>
        <taxon>Alteraurantiacibacter</taxon>
    </lineage>
</organism>
<reference evidence="2 3" key="1">
    <citation type="submission" date="2019-12" db="EMBL/GenBank/DDBJ databases">
        <title>Genomic-based taxomic classification of the family Erythrobacteraceae.</title>
        <authorList>
            <person name="Xu L."/>
        </authorList>
    </citation>
    <scope>NUCLEOTIDE SEQUENCE [LARGE SCALE GENOMIC DNA]</scope>
    <source>
        <strain evidence="2 3">M0322</strain>
    </source>
</reference>
<feature type="signal peptide" evidence="1">
    <location>
        <begin position="1"/>
        <end position="24"/>
    </location>
</feature>
<gene>
    <name evidence="2" type="ORF">GRI99_03390</name>
</gene>
<proteinExistence type="predicted"/>
<sequence length="366" mass="38758">MRTLIIAAALLAGTALPALHPARAQDIAAVLAQIDERLPGTLINDPTSLEWRTQGQRLRVSSVVDPAIPGGGAAVQYEVRRAGANPWDMQAYIPLTADIAAGETVTYGFWARTTSEGGPGRILARVQRDADPWPGFGEATFDVGPEWRWYEASAIATIAVPQRQAFIALQLGSLAQVVEVGQAFVVKGADRINGNGARPPVELPPQLAGRGTLINTPWLDEWVLQGPDTSRAGRAEPQIWLGHAVQFTSPAASAQAWDIQANVPLTQALAVGEQIEIAVAARTVSAATEDGKARIGVRVQQAAAPYEGFGEAVLPVGPNWQLVRLRTTVTRELAQGNGVVALHFAGAQQVVDVGPVYVIRLAPAGQ</sequence>
<dbReference type="RefSeq" id="WP_160770561.1">
    <property type="nucleotide sequence ID" value="NZ_WTYV01000001.1"/>
</dbReference>
<feature type="chain" id="PRO_5032346605" description="CBM-cenC domain-containing protein" evidence="1">
    <location>
        <begin position="25"/>
        <end position="366"/>
    </location>
</feature>
<name>A0A844YQR0_9SPHN</name>
<evidence type="ECO:0000256" key="1">
    <source>
        <dbReference type="SAM" id="SignalP"/>
    </source>
</evidence>
<accession>A0A844YQR0</accession>
<evidence type="ECO:0000313" key="2">
    <source>
        <dbReference type="EMBL" id="MXO70675.1"/>
    </source>
</evidence>
<dbReference type="InterPro" id="IPR008979">
    <property type="entry name" value="Galactose-bd-like_sf"/>
</dbReference>